<keyword evidence="3" id="KW-1185">Reference proteome</keyword>
<sequence length="132" mass="14763">MPTIPWTAGPATDPHGDVIVMASQFRLRSLRHVPGFLRAALAIRRQTRRAPGAVGVSLRAAPLRRTFWTLSAWESREAIDALVAAEPHRTVMRTMRPAMASAVFTFWETPADRLPGWPEADRRLAEQQRATP</sequence>
<evidence type="ECO:0000313" key="2">
    <source>
        <dbReference type="EMBL" id="MFC5640542.1"/>
    </source>
</evidence>
<feature type="domain" description="DUF3291" evidence="1">
    <location>
        <begin position="53"/>
        <end position="127"/>
    </location>
</feature>
<name>A0ABW0V3V8_9ACTN</name>
<evidence type="ECO:0000313" key="3">
    <source>
        <dbReference type="Proteomes" id="UP001596066"/>
    </source>
</evidence>
<dbReference type="Gene3D" id="3.30.70.100">
    <property type="match status" value="1"/>
</dbReference>
<dbReference type="InterPro" id="IPR011008">
    <property type="entry name" value="Dimeric_a/b-barrel"/>
</dbReference>
<dbReference type="InterPro" id="IPR021708">
    <property type="entry name" value="DUF3291"/>
</dbReference>
<accession>A0ABW0V3V8</accession>
<organism evidence="2 3">
    <name type="scientific">Kitasatospora cinereorecta</name>
    <dbReference type="NCBI Taxonomy" id="285560"/>
    <lineage>
        <taxon>Bacteria</taxon>
        <taxon>Bacillati</taxon>
        <taxon>Actinomycetota</taxon>
        <taxon>Actinomycetes</taxon>
        <taxon>Kitasatosporales</taxon>
        <taxon>Streptomycetaceae</taxon>
        <taxon>Kitasatospora</taxon>
    </lineage>
</organism>
<protein>
    <submittedName>
        <fullName evidence="2">DUF3291 domain-containing protein</fullName>
    </submittedName>
</protein>
<proteinExistence type="predicted"/>
<comment type="caution">
    <text evidence="2">The sequence shown here is derived from an EMBL/GenBank/DDBJ whole genome shotgun (WGS) entry which is preliminary data.</text>
</comment>
<dbReference type="Proteomes" id="UP001596066">
    <property type="component" value="Unassembled WGS sequence"/>
</dbReference>
<dbReference type="SUPFAM" id="SSF54909">
    <property type="entry name" value="Dimeric alpha+beta barrel"/>
    <property type="match status" value="1"/>
</dbReference>
<gene>
    <name evidence="2" type="ORF">ACFPZF_04135</name>
</gene>
<dbReference type="Pfam" id="PF11695">
    <property type="entry name" value="DUF3291"/>
    <property type="match status" value="1"/>
</dbReference>
<dbReference type="EMBL" id="JBHSOC010000005">
    <property type="protein sequence ID" value="MFC5640542.1"/>
    <property type="molecule type" value="Genomic_DNA"/>
</dbReference>
<reference evidence="3" key="1">
    <citation type="journal article" date="2019" name="Int. J. Syst. Evol. Microbiol.">
        <title>The Global Catalogue of Microorganisms (GCM) 10K type strain sequencing project: providing services to taxonomists for standard genome sequencing and annotation.</title>
        <authorList>
            <consortium name="The Broad Institute Genomics Platform"/>
            <consortium name="The Broad Institute Genome Sequencing Center for Infectious Disease"/>
            <person name="Wu L."/>
            <person name="Ma J."/>
        </authorList>
    </citation>
    <scope>NUCLEOTIDE SEQUENCE [LARGE SCALE GENOMIC DNA]</scope>
    <source>
        <strain evidence="3">CGMCC 4.1622</strain>
    </source>
</reference>
<evidence type="ECO:0000259" key="1">
    <source>
        <dbReference type="Pfam" id="PF11695"/>
    </source>
</evidence>
<dbReference type="RefSeq" id="WP_346142290.1">
    <property type="nucleotide sequence ID" value="NZ_BAAAUA010000009.1"/>
</dbReference>